<reference evidence="6" key="1">
    <citation type="submission" date="2016-11" db="EMBL/GenBank/DDBJ databases">
        <authorList>
            <person name="Shukria A."/>
            <person name="Stevens D.C."/>
        </authorList>
    </citation>
    <scope>NUCLEOTIDE SEQUENCE [LARGE SCALE GENOMIC DNA]</scope>
    <source>
        <strain evidence="6">Cbfe23</strain>
    </source>
</reference>
<feature type="compositionally biased region" description="Pro residues" evidence="4">
    <location>
        <begin position="176"/>
        <end position="190"/>
    </location>
</feature>
<comment type="caution">
    <text evidence="5">The sequence shown here is derived from an EMBL/GenBank/DDBJ whole genome shotgun (WGS) entry which is preliminary data.</text>
</comment>
<gene>
    <name evidence="5" type="ORF">BON30_15470</name>
</gene>
<dbReference type="SMART" id="SM00028">
    <property type="entry name" value="TPR"/>
    <property type="match status" value="3"/>
</dbReference>
<accession>A0A1L9BDT0</accession>
<name>A0A1L9BDT0_9BACT</name>
<dbReference type="Gene3D" id="1.25.40.10">
    <property type="entry name" value="Tetratricopeptide repeat domain"/>
    <property type="match status" value="1"/>
</dbReference>
<keyword evidence="1" id="KW-0677">Repeat</keyword>
<dbReference type="AlphaFoldDB" id="A0A1L9BDT0"/>
<sequence length="492" mass="52835">MATTRVMGRGPKSPVDEEFLKQLYQGGELLAQGRLDDARRLLERAHQLQPRNEKGRNMLGLAYFKLGHFDRAAEIYEALVRDNPVDATLRVNLGLVYLKTNALQRAMREFATATDLQPDHKKAHNYLGLALAQAGEYGRARQHFLVAGSEAMAQKMARAIAGDSFARPPARAATPAPVPVPAVRPAPPPSEGQWGAQFGLDEVPPPSDDELRFAEDEGPGALPPSGSGDGVLAPDGTSGDETRETLEALDSPPDDERLPESLEGATPELPTQTPSFPSTEEVPLLAELTPALVLEGASPARRLRVGGGSLSVYVEGELLTRLEGLVAFSGQLEFEPERKRFRGRATDEPFGQGPARFTRASGRGVLFLEAAEGHSFLATDLGDEGVYAREECVFAFEEAVAFENGKVPSDVPPDLDLVYLRGQGRVVLRVRGALRSVGITAEAPVTVPMSHLVGWQGSVTPRVVPLSQENLPPGVGVELSGEGFALISLPLR</sequence>
<keyword evidence="2 3" id="KW-0802">TPR repeat</keyword>
<feature type="repeat" description="TPR" evidence="3">
    <location>
        <begin position="87"/>
        <end position="120"/>
    </location>
</feature>
<evidence type="ECO:0000313" key="5">
    <source>
        <dbReference type="EMBL" id="OJH40417.1"/>
    </source>
</evidence>
<proteinExistence type="predicted"/>
<dbReference type="Pfam" id="PF14559">
    <property type="entry name" value="TPR_19"/>
    <property type="match status" value="1"/>
</dbReference>
<evidence type="ECO:0000313" key="6">
    <source>
        <dbReference type="Proteomes" id="UP000182229"/>
    </source>
</evidence>
<dbReference type="Pfam" id="PF13432">
    <property type="entry name" value="TPR_16"/>
    <property type="match status" value="1"/>
</dbReference>
<dbReference type="Gene3D" id="3.60.160.10">
    <property type="entry name" value="Mitochondrial biogenesis AIM24"/>
    <property type="match status" value="1"/>
</dbReference>
<dbReference type="InterPro" id="IPR051012">
    <property type="entry name" value="CellSynth/LPSAsmb/PSIAsmb"/>
</dbReference>
<feature type="region of interest" description="Disordered" evidence="4">
    <location>
        <begin position="167"/>
        <end position="280"/>
    </location>
</feature>
<dbReference type="Proteomes" id="UP000182229">
    <property type="component" value="Unassembled WGS sequence"/>
</dbReference>
<protein>
    <submittedName>
        <fullName evidence="5">Uncharacterized protein</fullName>
    </submittedName>
</protein>
<dbReference type="PANTHER" id="PTHR45586:SF14">
    <property type="entry name" value="TETRATRICOPEPTIDE TPR_2 REPEAT PROTEIN"/>
    <property type="match status" value="1"/>
</dbReference>
<evidence type="ECO:0000256" key="4">
    <source>
        <dbReference type="SAM" id="MobiDB-lite"/>
    </source>
</evidence>
<feature type="compositionally biased region" description="Polar residues" evidence="4">
    <location>
        <begin position="269"/>
        <end position="278"/>
    </location>
</feature>
<evidence type="ECO:0000256" key="2">
    <source>
        <dbReference type="ARBA" id="ARBA00022803"/>
    </source>
</evidence>
<evidence type="ECO:0000256" key="1">
    <source>
        <dbReference type="ARBA" id="ARBA00022737"/>
    </source>
</evidence>
<dbReference type="InterPro" id="IPR019734">
    <property type="entry name" value="TPR_rpt"/>
</dbReference>
<dbReference type="InterPro" id="IPR016031">
    <property type="entry name" value="Trp_RNA-bd_attenuator-like_dom"/>
</dbReference>
<dbReference type="EMBL" id="MPIN01000003">
    <property type="protein sequence ID" value="OJH40417.1"/>
    <property type="molecule type" value="Genomic_DNA"/>
</dbReference>
<dbReference type="SUPFAM" id="SSF48452">
    <property type="entry name" value="TPR-like"/>
    <property type="match status" value="1"/>
</dbReference>
<dbReference type="InterPro" id="IPR036983">
    <property type="entry name" value="AIM24_sf"/>
</dbReference>
<feature type="repeat" description="TPR" evidence="3">
    <location>
        <begin position="53"/>
        <end position="86"/>
    </location>
</feature>
<evidence type="ECO:0000256" key="3">
    <source>
        <dbReference type="PROSITE-ProRule" id="PRU00339"/>
    </source>
</evidence>
<organism evidence="5 6">
    <name type="scientific">Cystobacter ferrugineus</name>
    <dbReference type="NCBI Taxonomy" id="83449"/>
    <lineage>
        <taxon>Bacteria</taxon>
        <taxon>Pseudomonadati</taxon>
        <taxon>Myxococcota</taxon>
        <taxon>Myxococcia</taxon>
        <taxon>Myxococcales</taxon>
        <taxon>Cystobacterineae</taxon>
        <taxon>Archangiaceae</taxon>
        <taxon>Cystobacter</taxon>
    </lineage>
</organism>
<dbReference type="PANTHER" id="PTHR45586">
    <property type="entry name" value="TPR REPEAT-CONTAINING PROTEIN PA4667"/>
    <property type="match status" value="1"/>
</dbReference>
<keyword evidence="6" id="KW-1185">Reference proteome</keyword>
<dbReference type="SUPFAM" id="SSF51219">
    <property type="entry name" value="TRAP-like"/>
    <property type="match status" value="1"/>
</dbReference>
<reference evidence="5 6" key="2">
    <citation type="submission" date="2016-12" db="EMBL/GenBank/DDBJ databases">
        <title>Draft Genome Sequence of Cystobacter ferrugineus Strain Cbfe23.</title>
        <authorList>
            <person name="Akbar S."/>
            <person name="Dowd S.E."/>
            <person name="Stevens D.C."/>
        </authorList>
    </citation>
    <scope>NUCLEOTIDE SEQUENCE [LARGE SCALE GENOMIC DNA]</scope>
    <source>
        <strain evidence="5 6">Cbfe23</strain>
    </source>
</reference>
<dbReference type="STRING" id="83449.BON30_15470"/>
<dbReference type="InterPro" id="IPR011990">
    <property type="entry name" value="TPR-like_helical_dom_sf"/>
</dbReference>
<dbReference type="RefSeq" id="WP_071899051.1">
    <property type="nucleotide sequence ID" value="NZ_MPIN01000003.1"/>
</dbReference>
<dbReference type="PROSITE" id="PS50005">
    <property type="entry name" value="TPR"/>
    <property type="match status" value="2"/>
</dbReference>